<organism evidence="2 3">
    <name type="scientific">Nocardioides nanhaiensis</name>
    <dbReference type="NCBI Taxonomy" id="1476871"/>
    <lineage>
        <taxon>Bacteria</taxon>
        <taxon>Bacillati</taxon>
        <taxon>Actinomycetota</taxon>
        <taxon>Actinomycetes</taxon>
        <taxon>Propionibacteriales</taxon>
        <taxon>Nocardioidaceae</taxon>
        <taxon>Nocardioides</taxon>
    </lineage>
</organism>
<dbReference type="Proteomes" id="UP001500621">
    <property type="component" value="Unassembled WGS sequence"/>
</dbReference>
<feature type="compositionally biased region" description="Low complexity" evidence="1">
    <location>
        <begin position="42"/>
        <end position="55"/>
    </location>
</feature>
<evidence type="ECO:0000313" key="2">
    <source>
        <dbReference type="EMBL" id="GAA4670865.1"/>
    </source>
</evidence>
<feature type="region of interest" description="Disordered" evidence="1">
    <location>
        <begin position="33"/>
        <end position="93"/>
    </location>
</feature>
<dbReference type="EMBL" id="BAABIM010000001">
    <property type="protein sequence ID" value="GAA4670865.1"/>
    <property type="molecule type" value="Genomic_DNA"/>
</dbReference>
<name>A0ABP8VSX1_9ACTN</name>
<sequence>MPPTPPSPRVPAALRVGAALTASLLLVACSGGSGELRVGGVETPAEEPSASSPEVSEPPEMPTEEPTELPTEEPTQEPTGLPTGFTQPLTPPGTELQLLENAVLPAQSSTGGRGVVSLAVSRVERPGPELDAATRDKAVYVFFDVLALEAGDQLGGWSPGVDLAGVTAEGSFLGAIAVVGGSDACPQLEVPPGWAEGDPLSGCTIVQSPPRNPMVALSYLGGGDTAFEQDPVTWAVDVP</sequence>
<keyword evidence="3" id="KW-1185">Reference proteome</keyword>
<feature type="compositionally biased region" description="Acidic residues" evidence="1">
    <location>
        <begin position="62"/>
        <end position="75"/>
    </location>
</feature>
<evidence type="ECO:0000313" key="3">
    <source>
        <dbReference type="Proteomes" id="UP001500621"/>
    </source>
</evidence>
<gene>
    <name evidence="2" type="ORF">GCM10023226_04340</name>
</gene>
<reference evidence="3" key="1">
    <citation type="journal article" date="2019" name="Int. J. Syst. Evol. Microbiol.">
        <title>The Global Catalogue of Microorganisms (GCM) 10K type strain sequencing project: providing services to taxonomists for standard genome sequencing and annotation.</title>
        <authorList>
            <consortium name="The Broad Institute Genomics Platform"/>
            <consortium name="The Broad Institute Genome Sequencing Center for Infectious Disease"/>
            <person name="Wu L."/>
            <person name="Ma J."/>
        </authorList>
    </citation>
    <scope>NUCLEOTIDE SEQUENCE [LARGE SCALE GENOMIC DNA]</scope>
    <source>
        <strain evidence="3">JCM 18127</strain>
    </source>
</reference>
<proteinExistence type="predicted"/>
<evidence type="ECO:0000256" key="1">
    <source>
        <dbReference type="SAM" id="MobiDB-lite"/>
    </source>
</evidence>
<protein>
    <submittedName>
        <fullName evidence="2">Uncharacterized protein</fullName>
    </submittedName>
</protein>
<accession>A0ABP8VSX1</accession>
<comment type="caution">
    <text evidence="2">The sequence shown here is derived from an EMBL/GenBank/DDBJ whole genome shotgun (WGS) entry which is preliminary data.</text>
</comment>
<dbReference type="RefSeq" id="WP_345262407.1">
    <property type="nucleotide sequence ID" value="NZ_BAABIM010000001.1"/>
</dbReference>